<dbReference type="InterPro" id="IPR002123">
    <property type="entry name" value="Plipid/glycerol_acylTrfase"/>
</dbReference>
<dbReference type="SMART" id="SM00563">
    <property type="entry name" value="PlsC"/>
    <property type="match status" value="1"/>
</dbReference>
<keyword evidence="2" id="KW-0012">Acyltransferase</keyword>
<dbReference type="PANTHER" id="PTHR10434">
    <property type="entry name" value="1-ACYL-SN-GLYCEROL-3-PHOSPHATE ACYLTRANSFERASE"/>
    <property type="match status" value="1"/>
</dbReference>
<sequence length="351" mass="38533">MLYWLLKTLALGPVLKVLFRPWVEGLENVPAKGGAILASNHLSFSDSIFLPLVLPRRITFPAKMEYFTGTGIKGRLTAGFFKGVGQIPIDRSGGKASMAALNAGLKVLREGELFGIYPEGTRSPDGRLYRGKTGVARLALEAGVPVLPVAMIGTDKAQPTGTIVPKIMRIGIRIGEPLDFSRYEGMEEDRFVLRAITDEVMYELMELSGQEYVDEYASSRKQRLVDQARTRADEAAARAKVISEETTTRARQLQEDATARAKVISEEATTRARQLQEEATTRARHLQEEAVATVRRSGGRAETHPDAPAEDEVELAAPAEPHEPAESLEPHDTAEPHEPHEAGRDERGTAR</sequence>
<dbReference type="RefSeq" id="WP_241444762.1">
    <property type="nucleotide sequence ID" value="NZ_BSUJ01000001.1"/>
</dbReference>
<feature type="domain" description="Phospholipid/glycerol acyltransferase" evidence="4">
    <location>
        <begin position="35"/>
        <end position="154"/>
    </location>
</feature>
<evidence type="ECO:0000313" key="5">
    <source>
        <dbReference type="EMBL" id="GMA19423.1"/>
    </source>
</evidence>
<evidence type="ECO:0000256" key="3">
    <source>
        <dbReference type="SAM" id="MobiDB-lite"/>
    </source>
</evidence>
<name>A0ABQ6HLR9_9MICO</name>
<feature type="compositionally biased region" description="Basic and acidic residues" evidence="3">
    <location>
        <begin position="320"/>
        <end position="351"/>
    </location>
</feature>
<evidence type="ECO:0000259" key="4">
    <source>
        <dbReference type="SMART" id="SM00563"/>
    </source>
</evidence>
<keyword evidence="1" id="KW-0808">Transferase</keyword>
<reference evidence="6" key="1">
    <citation type="journal article" date="2019" name="Int. J. Syst. Evol. Microbiol.">
        <title>The Global Catalogue of Microorganisms (GCM) 10K type strain sequencing project: providing services to taxonomists for standard genome sequencing and annotation.</title>
        <authorList>
            <consortium name="The Broad Institute Genomics Platform"/>
            <consortium name="The Broad Institute Genome Sequencing Center for Infectious Disease"/>
            <person name="Wu L."/>
            <person name="Ma J."/>
        </authorList>
    </citation>
    <scope>NUCLEOTIDE SEQUENCE [LARGE SCALE GENOMIC DNA]</scope>
    <source>
        <strain evidence="6">NBRC 105830</strain>
    </source>
</reference>
<evidence type="ECO:0000256" key="1">
    <source>
        <dbReference type="ARBA" id="ARBA00022679"/>
    </source>
</evidence>
<feature type="compositionally biased region" description="Basic and acidic residues" evidence="3">
    <location>
        <begin position="242"/>
        <end position="288"/>
    </location>
</feature>
<dbReference type="EMBL" id="BSUJ01000001">
    <property type="protein sequence ID" value="GMA19423.1"/>
    <property type="molecule type" value="Genomic_DNA"/>
</dbReference>
<dbReference type="Pfam" id="PF01553">
    <property type="entry name" value="Acyltransferase"/>
    <property type="match status" value="1"/>
</dbReference>
<comment type="caution">
    <text evidence="5">The sequence shown here is derived from an EMBL/GenBank/DDBJ whole genome shotgun (WGS) entry which is preliminary data.</text>
</comment>
<proteinExistence type="predicted"/>
<evidence type="ECO:0000313" key="6">
    <source>
        <dbReference type="Proteomes" id="UP001157109"/>
    </source>
</evidence>
<organism evidence="5 6">
    <name type="scientific">Arsenicicoccus piscis</name>
    <dbReference type="NCBI Taxonomy" id="673954"/>
    <lineage>
        <taxon>Bacteria</taxon>
        <taxon>Bacillati</taxon>
        <taxon>Actinomycetota</taxon>
        <taxon>Actinomycetes</taxon>
        <taxon>Micrococcales</taxon>
        <taxon>Intrasporangiaceae</taxon>
        <taxon>Arsenicicoccus</taxon>
    </lineage>
</organism>
<dbReference type="CDD" id="cd07989">
    <property type="entry name" value="LPLAT_AGPAT-like"/>
    <property type="match status" value="1"/>
</dbReference>
<protein>
    <recommendedName>
        <fullName evidence="4">Phospholipid/glycerol acyltransferase domain-containing protein</fullName>
    </recommendedName>
</protein>
<dbReference type="Proteomes" id="UP001157109">
    <property type="component" value="Unassembled WGS sequence"/>
</dbReference>
<evidence type="ECO:0000256" key="2">
    <source>
        <dbReference type="ARBA" id="ARBA00023315"/>
    </source>
</evidence>
<keyword evidence="6" id="KW-1185">Reference proteome</keyword>
<dbReference type="PANTHER" id="PTHR10434:SF11">
    <property type="entry name" value="1-ACYL-SN-GLYCEROL-3-PHOSPHATE ACYLTRANSFERASE"/>
    <property type="match status" value="1"/>
</dbReference>
<dbReference type="SUPFAM" id="SSF69593">
    <property type="entry name" value="Glycerol-3-phosphate (1)-acyltransferase"/>
    <property type="match status" value="1"/>
</dbReference>
<feature type="region of interest" description="Disordered" evidence="3">
    <location>
        <begin position="242"/>
        <end position="351"/>
    </location>
</feature>
<accession>A0ABQ6HLR9</accession>
<gene>
    <name evidence="5" type="ORF">GCM10025862_14440</name>
</gene>